<keyword evidence="1" id="KW-0472">Membrane</keyword>
<accession>A0A1L1YMT2</accession>
<dbReference type="EMBL" id="KP722571">
    <property type="protein sequence ID" value="AKM70022.1"/>
    <property type="molecule type" value="Genomic_DNA"/>
</dbReference>
<feature type="transmembrane region" description="Helical" evidence="1">
    <location>
        <begin position="7"/>
        <end position="29"/>
    </location>
</feature>
<feature type="transmembrane region" description="Helical" evidence="1">
    <location>
        <begin position="59"/>
        <end position="80"/>
    </location>
</feature>
<keyword evidence="1" id="KW-1133">Transmembrane helix</keyword>
<dbReference type="AlphaFoldDB" id="A0A1L1YMT2"/>
<sequence>MKLFILVVKFMLFSGVLFYIFNFNLLMMMLLGLEYLLLIFSWLFLTHFMMFFKHKILKLNFFIFCISESVLGLTIFILMVREFGKDFLTPLMIPPK</sequence>
<geneLocation type="mitochondrion" evidence="2"/>
<reference evidence="2" key="1">
    <citation type="submission" date="2015-01" db="EMBL/GenBank/DDBJ databases">
        <title>Mitochondrial genomes reveal the phylogenetics of aphids.</title>
        <authorList>
            <person name="Wang Y."/>
            <person name="Chen J."/>
            <person name="Jiang L.-Y."/>
            <person name="Qiao G.-X."/>
        </authorList>
    </citation>
    <scope>NUCLEOTIDE SEQUENCE</scope>
</reference>
<gene>
    <name evidence="2" type="primary">nad4L</name>
</gene>
<dbReference type="Gene3D" id="1.10.287.3510">
    <property type="match status" value="1"/>
</dbReference>
<evidence type="ECO:0000256" key="1">
    <source>
        <dbReference type="SAM" id="Phobius"/>
    </source>
</evidence>
<evidence type="ECO:0000313" key="2">
    <source>
        <dbReference type="EMBL" id="AKM70022.1"/>
    </source>
</evidence>
<protein>
    <submittedName>
        <fullName evidence="2">NADH dehydrogenase subunit 4L</fullName>
    </submittedName>
</protein>
<proteinExistence type="predicted"/>
<name>A0A1L1YMT2_9HEMI</name>
<organism evidence="2">
    <name type="scientific">Phloeomyzus passerinii</name>
    <dbReference type="NCBI Taxonomy" id="133101"/>
    <lineage>
        <taxon>Eukaryota</taxon>
        <taxon>Metazoa</taxon>
        <taxon>Ecdysozoa</taxon>
        <taxon>Arthropoda</taxon>
        <taxon>Hexapoda</taxon>
        <taxon>Insecta</taxon>
        <taxon>Pterygota</taxon>
        <taxon>Neoptera</taxon>
        <taxon>Paraneoptera</taxon>
        <taxon>Hemiptera</taxon>
        <taxon>Sternorrhyncha</taxon>
        <taxon>Aphidomorpha</taxon>
        <taxon>Aphidoidea</taxon>
        <taxon>Phloeomyzidae</taxon>
        <taxon>Phloeomyzus</taxon>
    </lineage>
</organism>
<feature type="transmembrane region" description="Helical" evidence="1">
    <location>
        <begin position="35"/>
        <end position="52"/>
    </location>
</feature>
<keyword evidence="2" id="KW-0496">Mitochondrion</keyword>
<keyword evidence="1" id="KW-0812">Transmembrane</keyword>